<feature type="region of interest" description="Disordered" evidence="1">
    <location>
        <begin position="1"/>
        <end position="26"/>
    </location>
</feature>
<evidence type="ECO:0000256" key="1">
    <source>
        <dbReference type="SAM" id="MobiDB-lite"/>
    </source>
</evidence>
<dbReference type="Proteomes" id="UP000245119">
    <property type="component" value="Linkage Group LG3"/>
</dbReference>
<sequence length="79" mass="8810">MLRWEDGDRSGGTLEGTGISTDGTPNRCRLSAGIMSGWKQHQCRTLDRRAWYHGRSCINLPYRLTPAASLAAKHQKRGP</sequence>
<evidence type="ECO:0000313" key="3">
    <source>
        <dbReference type="Proteomes" id="UP000245119"/>
    </source>
</evidence>
<evidence type="ECO:0000313" key="2">
    <source>
        <dbReference type="EMBL" id="PVD33336.1"/>
    </source>
</evidence>
<comment type="caution">
    <text evidence="2">The sequence shown here is derived from an EMBL/GenBank/DDBJ whole genome shotgun (WGS) entry which is preliminary data.</text>
</comment>
<reference evidence="2 3" key="1">
    <citation type="submission" date="2018-04" db="EMBL/GenBank/DDBJ databases">
        <title>The genome of golden apple snail Pomacea canaliculata provides insight into stress tolerance and invasive adaptation.</title>
        <authorList>
            <person name="Liu C."/>
            <person name="Liu B."/>
            <person name="Ren Y."/>
            <person name="Zhang Y."/>
            <person name="Wang H."/>
            <person name="Li S."/>
            <person name="Jiang F."/>
            <person name="Yin L."/>
            <person name="Zhang G."/>
            <person name="Qian W."/>
            <person name="Fan W."/>
        </authorList>
    </citation>
    <scope>NUCLEOTIDE SEQUENCE [LARGE SCALE GENOMIC DNA]</scope>
    <source>
        <strain evidence="2">SZHN2017</strain>
        <tissue evidence="2">Muscle</tissue>
    </source>
</reference>
<accession>A0A2T7PIS9</accession>
<dbReference type="EMBL" id="PZQS01000003">
    <property type="protein sequence ID" value="PVD33336.1"/>
    <property type="molecule type" value="Genomic_DNA"/>
</dbReference>
<name>A0A2T7PIS9_POMCA</name>
<organism evidence="2 3">
    <name type="scientific">Pomacea canaliculata</name>
    <name type="common">Golden apple snail</name>
    <dbReference type="NCBI Taxonomy" id="400727"/>
    <lineage>
        <taxon>Eukaryota</taxon>
        <taxon>Metazoa</taxon>
        <taxon>Spiralia</taxon>
        <taxon>Lophotrochozoa</taxon>
        <taxon>Mollusca</taxon>
        <taxon>Gastropoda</taxon>
        <taxon>Caenogastropoda</taxon>
        <taxon>Architaenioglossa</taxon>
        <taxon>Ampullarioidea</taxon>
        <taxon>Ampullariidae</taxon>
        <taxon>Pomacea</taxon>
    </lineage>
</organism>
<dbReference type="AlphaFoldDB" id="A0A2T7PIS9"/>
<proteinExistence type="predicted"/>
<protein>
    <submittedName>
        <fullName evidence="2">Uncharacterized protein</fullName>
    </submittedName>
</protein>
<gene>
    <name evidence="2" type="ORF">C0Q70_04590</name>
</gene>
<keyword evidence="3" id="KW-1185">Reference proteome</keyword>